<comment type="subcellular location">
    <subcellularLocation>
        <location evidence="1">Cell membrane</location>
        <topology evidence="1">Single-pass type I membrane protein</topology>
    </subcellularLocation>
    <subcellularLocation>
        <location evidence="2">Secreted</location>
    </subcellularLocation>
</comment>
<keyword evidence="7 16" id="KW-0812">Transmembrane</keyword>
<feature type="region of interest" description="Disordered" evidence="15">
    <location>
        <begin position="1"/>
        <end position="63"/>
    </location>
</feature>
<feature type="region of interest" description="Disordered" evidence="15">
    <location>
        <begin position="604"/>
        <end position="634"/>
    </location>
</feature>
<feature type="region of interest" description="Disordered" evidence="15">
    <location>
        <begin position="349"/>
        <end position="371"/>
    </location>
</feature>
<accession>A0A3B4Z0U6</accession>
<evidence type="ECO:0000313" key="18">
    <source>
        <dbReference type="Ensembl" id="ENSSPAP00000000796.1"/>
    </source>
</evidence>
<reference evidence="18" key="1">
    <citation type="submission" date="2023-09" db="UniProtKB">
        <authorList>
            <consortium name="Ensembl"/>
        </authorList>
    </citation>
    <scope>IDENTIFICATION</scope>
</reference>
<keyword evidence="10 16" id="KW-0472">Membrane</keyword>
<evidence type="ECO:0000256" key="13">
    <source>
        <dbReference type="ARBA" id="ARBA00023319"/>
    </source>
</evidence>
<keyword evidence="9" id="KW-0339">Growth factor</keyword>
<dbReference type="InterPro" id="IPR000742">
    <property type="entry name" value="EGF"/>
</dbReference>
<keyword evidence="13" id="KW-0393">Immunoglobulin domain</keyword>
<dbReference type="Gene3D" id="2.10.25.10">
    <property type="entry name" value="Laminin"/>
    <property type="match status" value="1"/>
</dbReference>
<sequence>MTEGMEDFCAGPTPPPGSSSPTSSTVDTGQVPEEKPEETEAAGERGEEDAEETAEGGGDGDGEHVGALGIVALPGTCCVCIEMEQINKCLHSEKICILPILACLLSLALCTAGLKWVFVDKIFEYEPPTHLDPKPIGQDPIIISVDPTLEITVAIPRLSPSTVSLTTTIAITPRHPEVVVEEKFTQGPYVPHSPRETEPSVTLKYNAEHPTVPKQTPHPQTTQELNNIIPTISTTSTSTIVKTSSHVTRCSDSQRNYCVNGGECFTLEIMPGSTKFLCRCPNEFTGDRCQNYVMASFYKAEELYQKRILTITGICIALLVVGLMCVVAYCKTKKQRKKLRDRLRQSLKNKRNNNTKVVTGSHPAGSTRGRQISNLPLQDLQLVKQCNGTTTQHAAEKETETTFSTSKYALCAHDPTTLTQLSNQRFVSAMTHLTQQSPESWASPLTPGSPPSEMSPPLSSLAISVPSVALSPSGEEDRPLLLSSTGHQHRSANRDEQKRTSFHYNHGHVAHSLPPSPLFSMENVNNQIGDHDTRAHMFSESTEKFIHTNKNINDCSVKGITGHMLHYMESSGDSRLVSETQEPQGEQTPFLSTESTTTPLLKAMDSSRTNPALPHDGLEVKSSNPIIEQDPIAV</sequence>
<dbReference type="InterPro" id="IPR002154">
    <property type="entry name" value="Neuregulin_C"/>
</dbReference>
<evidence type="ECO:0000256" key="5">
    <source>
        <dbReference type="ARBA" id="ARBA00022525"/>
    </source>
</evidence>
<dbReference type="SUPFAM" id="SSF57196">
    <property type="entry name" value="EGF/Laminin"/>
    <property type="match status" value="1"/>
</dbReference>
<dbReference type="Pfam" id="PF02158">
    <property type="entry name" value="Neuregulin"/>
    <property type="match status" value="1"/>
</dbReference>
<dbReference type="GO" id="GO:0030154">
    <property type="term" value="P:cell differentiation"/>
    <property type="evidence" value="ECO:0007669"/>
    <property type="project" value="TreeGrafter"/>
</dbReference>
<keyword evidence="12" id="KW-0325">Glycoprotein</keyword>
<organism evidence="18">
    <name type="scientific">Stegastes partitus</name>
    <name type="common">bicolor damselfish</name>
    <dbReference type="NCBI Taxonomy" id="144197"/>
    <lineage>
        <taxon>Eukaryota</taxon>
        <taxon>Metazoa</taxon>
        <taxon>Chordata</taxon>
        <taxon>Craniata</taxon>
        <taxon>Vertebrata</taxon>
        <taxon>Euteleostomi</taxon>
        <taxon>Actinopterygii</taxon>
        <taxon>Neopterygii</taxon>
        <taxon>Teleostei</taxon>
        <taxon>Neoteleostei</taxon>
        <taxon>Acanthomorphata</taxon>
        <taxon>Ovalentaria</taxon>
        <taxon>Pomacentridae</taxon>
        <taxon>Stegastes</taxon>
    </lineage>
</organism>
<feature type="domain" description="EGF-like" evidence="17">
    <location>
        <begin position="246"/>
        <end position="290"/>
    </location>
</feature>
<comment type="caution">
    <text evidence="14">Lacks conserved residue(s) required for the propagation of feature annotation.</text>
</comment>
<evidence type="ECO:0000256" key="6">
    <source>
        <dbReference type="ARBA" id="ARBA00022536"/>
    </source>
</evidence>
<evidence type="ECO:0000256" key="3">
    <source>
        <dbReference type="ARBA" id="ARBA00008216"/>
    </source>
</evidence>
<dbReference type="PROSITE" id="PS00022">
    <property type="entry name" value="EGF_1"/>
    <property type="match status" value="1"/>
</dbReference>
<feature type="compositionally biased region" description="Acidic residues" evidence="15">
    <location>
        <begin position="35"/>
        <end position="60"/>
    </location>
</feature>
<dbReference type="GO" id="GO:0045499">
    <property type="term" value="F:chemorepellent activity"/>
    <property type="evidence" value="ECO:0007669"/>
    <property type="project" value="TreeGrafter"/>
</dbReference>
<dbReference type="PROSITE" id="PS50026">
    <property type="entry name" value="EGF_3"/>
    <property type="match status" value="1"/>
</dbReference>
<evidence type="ECO:0000256" key="1">
    <source>
        <dbReference type="ARBA" id="ARBA00004251"/>
    </source>
</evidence>
<evidence type="ECO:0000256" key="2">
    <source>
        <dbReference type="ARBA" id="ARBA00004613"/>
    </source>
</evidence>
<evidence type="ECO:0000256" key="16">
    <source>
        <dbReference type="SAM" id="Phobius"/>
    </source>
</evidence>
<keyword evidence="8 16" id="KW-1133">Transmembrane helix</keyword>
<dbReference type="PANTHER" id="PTHR11100:SF7">
    <property type="entry name" value="PRO-NEUREGULIN-1, MEMBRANE-BOUND ISOFORM"/>
    <property type="match status" value="1"/>
</dbReference>
<dbReference type="PANTHER" id="PTHR11100">
    <property type="entry name" value="HEREGULIN-NEUREGULIN FAMILY MEMBER"/>
    <property type="match status" value="1"/>
</dbReference>
<evidence type="ECO:0000256" key="12">
    <source>
        <dbReference type="ARBA" id="ARBA00023180"/>
    </source>
</evidence>
<evidence type="ECO:0000256" key="8">
    <source>
        <dbReference type="ARBA" id="ARBA00022989"/>
    </source>
</evidence>
<feature type="disulfide bond" evidence="14">
    <location>
        <begin position="280"/>
        <end position="289"/>
    </location>
</feature>
<evidence type="ECO:0000256" key="4">
    <source>
        <dbReference type="ARBA" id="ARBA00022475"/>
    </source>
</evidence>
<keyword evidence="5" id="KW-0964">Secreted</keyword>
<dbReference type="GO" id="GO:0007399">
    <property type="term" value="P:nervous system development"/>
    <property type="evidence" value="ECO:0007669"/>
    <property type="project" value="InterPro"/>
</dbReference>
<dbReference type="GO" id="GO:0030296">
    <property type="term" value="F:protein tyrosine kinase activator activity"/>
    <property type="evidence" value="ECO:0007669"/>
    <property type="project" value="TreeGrafter"/>
</dbReference>
<evidence type="ECO:0000256" key="9">
    <source>
        <dbReference type="ARBA" id="ARBA00023030"/>
    </source>
</evidence>
<evidence type="ECO:0000256" key="10">
    <source>
        <dbReference type="ARBA" id="ARBA00023136"/>
    </source>
</evidence>
<keyword evidence="4" id="KW-1003">Cell membrane</keyword>
<evidence type="ECO:0000256" key="11">
    <source>
        <dbReference type="ARBA" id="ARBA00023157"/>
    </source>
</evidence>
<name>A0A3B4Z0U6_9TELE</name>
<evidence type="ECO:0000256" key="7">
    <source>
        <dbReference type="ARBA" id="ARBA00022692"/>
    </source>
</evidence>
<dbReference type="GeneTree" id="ENSGT00940000157326"/>
<protein>
    <submittedName>
        <fullName evidence="18">Pro-neuregulin-1, membrane-bound isoform-like</fullName>
    </submittedName>
</protein>
<dbReference type="GO" id="GO:0008083">
    <property type="term" value="F:growth factor activity"/>
    <property type="evidence" value="ECO:0007669"/>
    <property type="project" value="UniProtKB-KW"/>
</dbReference>
<evidence type="ECO:0000259" key="17">
    <source>
        <dbReference type="PROSITE" id="PS50026"/>
    </source>
</evidence>
<dbReference type="SMART" id="SM00181">
    <property type="entry name" value="EGF"/>
    <property type="match status" value="1"/>
</dbReference>
<evidence type="ECO:0000256" key="14">
    <source>
        <dbReference type="PROSITE-ProRule" id="PRU00076"/>
    </source>
</evidence>
<dbReference type="Ensembl" id="ENSSPAT00000000807.1">
    <property type="protein sequence ID" value="ENSSPAP00000000796.1"/>
    <property type="gene ID" value="ENSSPAG00000000602.1"/>
</dbReference>
<dbReference type="InterPro" id="IPR040180">
    <property type="entry name" value="Neuregulin"/>
</dbReference>
<dbReference type="GO" id="GO:0005886">
    <property type="term" value="C:plasma membrane"/>
    <property type="evidence" value="ECO:0007669"/>
    <property type="project" value="UniProtKB-SubCell"/>
</dbReference>
<dbReference type="AlphaFoldDB" id="A0A3B4Z0U6"/>
<feature type="region of interest" description="Disordered" evidence="15">
    <location>
        <begin position="433"/>
        <end position="497"/>
    </location>
</feature>
<dbReference type="GO" id="GO:0048513">
    <property type="term" value="P:animal organ development"/>
    <property type="evidence" value="ECO:0007669"/>
    <property type="project" value="TreeGrafter"/>
</dbReference>
<keyword evidence="11 14" id="KW-1015">Disulfide bond</keyword>
<keyword evidence="6 14" id="KW-0245">EGF-like domain</keyword>
<evidence type="ECO:0000256" key="15">
    <source>
        <dbReference type="SAM" id="MobiDB-lite"/>
    </source>
</evidence>
<comment type="similarity">
    <text evidence="3">Belongs to the neuregulin family.</text>
</comment>
<proteinExistence type="inferred from homology"/>
<feature type="transmembrane region" description="Helical" evidence="16">
    <location>
        <begin position="308"/>
        <end position="330"/>
    </location>
</feature>
<dbReference type="GO" id="GO:0035556">
    <property type="term" value="P:intracellular signal transduction"/>
    <property type="evidence" value="ECO:0007669"/>
    <property type="project" value="TreeGrafter"/>
</dbReference>
<dbReference type="GO" id="GO:0005615">
    <property type="term" value="C:extracellular space"/>
    <property type="evidence" value="ECO:0007669"/>
    <property type="project" value="TreeGrafter"/>
</dbReference>